<comment type="similarity">
    <text evidence="2 5">Belongs to the AB hydrolase superfamily. Lipase family.</text>
</comment>
<protein>
    <recommendedName>
        <fullName evidence="6">PLAT domain-containing protein</fullName>
    </recommendedName>
</protein>
<feature type="domain" description="PLAT" evidence="6">
    <location>
        <begin position="173"/>
        <end position="281"/>
    </location>
</feature>
<dbReference type="InterPro" id="IPR036392">
    <property type="entry name" value="PLAT/LH2_dom_sf"/>
</dbReference>
<evidence type="ECO:0000256" key="3">
    <source>
        <dbReference type="ARBA" id="ARBA00022525"/>
    </source>
</evidence>
<evidence type="ECO:0000313" key="8">
    <source>
        <dbReference type="Proteomes" id="UP001195483"/>
    </source>
</evidence>
<dbReference type="PROSITE" id="PS50095">
    <property type="entry name" value="PLAT"/>
    <property type="match status" value="1"/>
</dbReference>
<sequence length="281" mass="31087">MNSNILFLIGLDPAGPYFQYTDNVVQLDPTEANFVDVIHTDSKNIMVLGYGMIQPVGHVDFYPNSGVNQPGCDKNPITTLLSNLNVYNSLLHIVACNHLRAIDYFTESINSVCPFQGYNCDNYEDFKQGICMPCSEDGCGYMGFHADRVKPPAGTTNVKYFLDTGDSKPFCRYHYQIEVSFSNVSHATTERGIVSVSLMGSNGQLEETALSTVNMEINPGKTHGMVVTSTNDIGLISSATVSWHQTFSINDFMSWQSLLGTKSPSVYISRQEIVNGKTNRR</sequence>
<dbReference type="EMBL" id="JAEAOA010000686">
    <property type="protein sequence ID" value="KAK3612365.1"/>
    <property type="molecule type" value="Genomic_DNA"/>
</dbReference>
<dbReference type="PRINTS" id="PR00821">
    <property type="entry name" value="TAGLIPASE"/>
</dbReference>
<dbReference type="GO" id="GO:0016042">
    <property type="term" value="P:lipid catabolic process"/>
    <property type="evidence" value="ECO:0007669"/>
    <property type="project" value="TreeGrafter"/>
</dbReference>
<dbReference type="GO" id="GO:0005615">
    <property type="term" value="C:extracellular space"/>
    <property type="evidence" value="ECO:0007669"/>
    <property type="project" value="TreeGrafter"/>
</dbReference>
<evidence type="ECO:0000256" key="1">
    <source>
        <dbReference type="ARBA" id="ARBA00004613"/>
    </source>
</evidence>
<dbReference type="Proteomes" id="UP001195483">
    <property type="component" value="Unassembled WGS sequence"/>
</dbReference>
<dbReference type="InterPro" id="IPR029058">
    <property type="entry name" value="AB_hydrolase_fold"/>
</dbReference>
<comment type="caution">
    <text evidence="7">The sequence shown here is derived from an EMBL/GenBank/DDBJ whole genome shotgun (WGS) entry which is preliminary data.</text>
</comment>
<dbReference type="SUPFAM" id="SSF53474">
    <property type="entry name" value="alpha/beta-Hydrolases"/>
    <property type="match status" value="1"/>
</dbReference>
<comment type="subcellular location">
    <subcellularLocation>
        <location evidence="1">Secreted</location>
    </subcellularLocation>
</comment>
<dbReference type="InterPro" id="IPR013818">
    <property type="entry name" value="Lipase"/>
</dbReference>
<proteinExistence type="inferred from homology"/>
<reference evidence="7" key="3">
    <citation type="submission" date="2023-05" db="EMBL/GenBank/DDBJ databases">
        <authorList>
            <person name="Smith C.H."/>
        </authorList>
    </citation>
    <scope>NUCLEOTIDE SEQUENCE</scope>
    <source>
        <strain evidence="7">CHS0354</strain>
        <tissue evidence="7">Mantle</tissue>
    </source>
</reference>
<dbReference type="PANTHER" id="PTHR11610:SF173">
    <property type="entry name" value="LIPASE DOMAIN-CONTAINING PROTEIN-RELATED"/>
    <property type="match status" value="1"/>
</dbReference>
<comment type="caution">
    <text evidence="4">Lacks conserved residue(s) required for the propagation of feature annotation.</text>
</comment>
<gene>
    <name evidence="7" type="ORF">CHS0354_011085</name>
</gene>
<dbReference type="Gene3D" id="2.60.60.20">
    <property type="entry name" value="PLAT/LH2 domain"/>
    <property type="match status" value="1"/>
</dbReference>
<dbReference type="Gene3D" id="3.40.50.1820">
    <property type="entry name" value="alpha/beta hydrolase"/>
    <property type="match status" value="1"/>
</dbReference>
<evidence type="ECO:0000256" key="2">
    <source>
        <dbReference type="ARBA" id="ARBA00010701"/>
    </source>
</evidence>
<keyword evidence="3" id="KW-0964">Secreted</keyword>
<accession>A0AAE0TL14</accession>
<name>A0AAE0TL14_9BIVA</name>
<reference evidence="7" key="2">
    <citation type="journal article" date="2021" name="Genome Biol. Evol.">
        <title>Developing a high-quality reference genome for a parasitic bivalve with doubly uniparental inheritance (Bivalvia: Unionida).</title>
        <authorList>
            <person name="Smith C.H."/>
        </authorList>
    </citation>
    <scope>NUCLEOTIDE SEQUENCE</scope>
    <source>
        <strain evidence="7">CHS0354</strain>
        <tissue evidence="7">Mantle</tissue>
    </source>
</reference>
<dbReference type="SUPFAM" id="SSF49723">
    <property type="entry name" value="Lipase/lipooxygenase domain (PLAT/LH2 domain)"/>
    <property type="match status" value="1"/>
</dbReference>
<dbReference type="InterPro" id="IPR001024">
    <property type="entry name" value="PLAT/LH2_dom"/>
</dbReference>
<evidence type="ECO:0000313" key="7">
    <source>
        <dbReference type="EMBL" id="KAK3612365.1"/>
    </source>
</evidence>
<dbReference type="AlphaFoldDB" id="A0AAE0TL14"/>
<evidence type="ECO:0000256" key="5">
    <source>
        <dbReference type="RuleBase" id="RU004262"/>
    </source>
</evidence>
<reference evidence="7" key="1">
    <citation type="journal article" date="2021" name="Genome Biol. Evol.">
        <title>A High-Quality Reference Genome for a Parasitic Bivalve with Doubly Uniparental Inheritance (Bivalvia: Unionida).</title>
        <authorList>
            <person name="Smith C.H."/>
        </authorList>
    </citation>
    <scope>NUCLEOTIDE SEQUENCE</scope>
    <source>
        <strain evidence="7">CHS0354</strain>
    </source>
</reference>
<organism evidence="7 8">
    <name type="scientific">Potamilus streckersoni</name>
    <dbReference type="NCBI Taxonomy" id="2493646"/>
    <lineage>
        <taxon>Eukaryota</taxon>
        <taxon>Metazoa</taxon>
        <taxon>Spiralia</taxon>
        <taxon>Lophotrochozoa</taxon>
        <taxon>Mollusca</taxon>
        <taxon>Bivalvia</taxon>
        <taxon>Autobranchia</taxon>
        <taxon>Heteroconchia</taxon>
        <taxon>Palaeoheterodonta</taxon>
        <taxon>Unionida</taxon>
        <taxon>Unionoidea</taxon>
        <taxon>Unionidae</taxon>
        <taxon>Ambleminae</taxon>
        <taxon>Lampsilini</taxon>
        <taxon>Potamilus</taxon>
    </lineage>
</organism>
<dbReference type="PANTHER" id="PTHR11610">
    <property type="entry name" value="LIPASE"/>
    <property type="match status" value="1"/>
</dbReference>
<dbReference type="Pfam" id="PF00151">
    <property type="entry name" value="Lipase"/>
    <property type="match status" value="1"/>
</dbReference>
<evidence type="ECO:0000256" key="4">
    <source>
        <dbReference type="PROSITE-ProRule" id="PRU00152"/>
    </source>
</evidence>
<dbReference type="GO" id="GO:0016298">
    <property type="term" value="F:lipase activity"/>
    <property type="evidence" value="ECO:0007669"/>
    <property type="project" value="InterPro"/>
</dbReference>
<evidence type="ECO:0000259" key="6">
    <source>
        <dbReference type="PROSITE" id="PS50095"/>
    </source>
</evidence>
<dbReference type="InterPro" id="IPR000734">
    <property type="entry name" value="TAG_lipase"/>
</dbReference>
<keyword evidence="8" id="KW-1185">Reference proteome</keyword>